<name>A0A921DUR2_9LACO</name>
<evidence type="ECO:0000313" key="2">
    <source>
        <dbReference type="Proteomes" id="UP000774947"/>
    </source>
</evidence>
<protein>
    <submittedName>
        <fullName evidence="1">Uncharacterized protein</fullName>
    </submittedName>
</protein>
<sequence>MPAIIANYGEKVVLAIVKNFLNKEFLAQYGWQVMFNFCWASRKCSIVIPALWSNWRFFELAQFYSNWSSPNT</sequence>
<proteinExistence type="predicted"/>
<dbReference type="EMBL" id="DYXY01000049">
    <property type="protein sequence ID" value="HJE14837.1"/>
    <property type="molecule type" value="Genomic_DNA"/>
</dbReference>
<accession>A0A921DUR2</accession>
<gene>
    <name evidence="1" type="ORF">K8W17_02015</name>
</gene>
<reference evidence="1" key="1">
    <citation type="journal article" date="2021" name="PeerJ">
        <title>Extensive microbial diversity within the chicken gut microbiome revealed by metagenomics and culture.</title>
        <authorList>
            <person name="Gilroy R."/>
            <person name="Ravi A."/>
            <person name="Getino M."/>
            <person name="Pursley I."/>
            <person name="Horton D.L."/>
            <person name="Alikhan N.F."/>
            <person name="Baker D."/>
            <person name="Gharbi K."/>
            <person name="Hall N."/>
            <person name="Watson M."/>
            <person name="Adriaenssens E.M."/>
            <person name="Foster-Nyarko E."/>
            <person name="Jarju S."/>
            <person name="Secka A."/>
            <person name="Antonio M."/>
            <person name="Oren A."/>
            <person name="Chaudhuri R.R."/>
            <person name="La Ragione R."/>
            <person name="Hildebrand F."/>
            <person name="Pallen M.J."/>
        </authorList>
    </citation>
    <scope>NUCLEOTIDE SEQUENCE</scope>
    <source>
        <strain evidence="1">CHK173-2119</strain>
    </source>
</reference>
<reference evidence="1" key="2">
    <citation type="submission" date="2021-09" db="EMBL/GenBank/DDBJ databases">
        <authorList>
            <person name="Gilroy R."/>
        </authorList>
    </citation>
    <scope>NUCLEOTIDE SEQUENCE</scope>
    <source>
        <strain evidence="1">CHK173-2119</strain>
    </source>
</reference>
<evidence type="ECO:0000313" key="1">
    <source>
        <dbReference type="EMBL" id="HJE14837.1"/>
    </source>
</evidence>
<dbReference type="AlphaFoldDB" id="A0A921DUR2"/>
<organism evidence="1 2">
    <name type="scientific">Lapidilactobacillus dextrinicus</name>
    <dbReference type="NCBI Taxonomy" id="51664"/>
    <lineage>
        <taxon>Bacteria</taxon>
        <taxon>Bacillati</taxon>
        <taxon>Bacillota</taxon>
        <taxon>Bacilli</taxon>
        <taxon>Lactobacillales</taxon>
        <taxon>Lactobacillaceae</taxon>
        <taxon>Lapidilactobacillus</taxon>
    </lineage>
</organism>
<dbReference type="Proteomes" id="UP000774947">
    <property type="component" value="Unassembled WGS sequence"/>
</dbReference>
<comment type="caution">
    <text evidence="1">The sequence shown here is derived from an EMBL/GenBank/DDBJ whole genome shotgun (WGS) entry which is preliminary data.</text>
</comment>